<keyword evidence="2" id="KW-0805">Transcription regulation</keyword>
<keyword evidence="8" id="KW-1185">Reference proteome</keyword>
<dbReference type="Pfam" id="PF14215">
    <property type="entry name" value="bHLH-MYC_N"/>
    <property type="match status" value="1"/>
</dbReference>
<dbReference type="GO" id="GO:0005634">
    <property type="term" value="C:nucleus"/>
    <property type="evidence" value="ECO:0007669"/>
    <property type="project" value="UniProtKB-SubCell"/>
</dbReference>
<organism evidence="7 8">
    <name type="scientific">Lithospermum erythrorhizon</name>
    <name type="common">Purple gromwell</name>
    <name type="synonym">Lithospermum officinale var. erythrorhizon</name>
    <dbReference type="NCBI Taxonomy" id="34254"/>
    <lineage>
        <taxon>Eukaryota</taxon>
        <taxon>Viridiplantae</taxon>
        <taxon>Streptophyta</taxon>
        <taxon>Embryophyta</taxon>
        <taxon>Tracheophyta</taxon>
        <taxon>Spermatophyta</taxon>
        <taxon>Magnoliopsida</taxon>
        <taxon>eudicotyledons</taxon>
        <taxon>Gunneridae</taxon>
        <taxon>Pentapetalae</taxon>
        <taxon>asterids</taxon>
        <taxon>lamiids</taxon>
        <taxon>Boraginales</taxon>
        <taxon>Boraginaceae</taxon>
        <taxon>Boraginoideae</taxon>
        <taxon>Lithospermeae</taxon>
        <taxon>Lithospermum</taxon>
    </lineage>
</organism>
<evidence type="ECO:0000256" key="1">
    <source>
        <dbReference type="ARBA" id="ARBA00004123"/>
    </source>
</evidence>
<dbReference type="GO" id="GO:0003700">
    <property type="term" value="F:DNA-binding transcription factor activity"/>
    <property type="evidence" value="ECO:0007669"/>
    <property type="project" value="InterPro"/>
</dbReference>
<feature type="compositionally biased region" description="Basic residues" evidence="5">
    <location>
        <begin position="559"/>
        <end position="569"/>
    </location>
</feature>
<dbReference type="InterPro" id="IPR043561">
    <property type="entry name" value="LHW-like"/>
</dbReference>
<proteinExistence type="predicted"/>
<evidence type="ECO:0000256" key="2">
    <source>
        <dbReference type="ARBA" id="ARBA00023015"/>
    </source>
</evidence>
<accession>A0AAV3NIJ3</accession>
<dbReference type="PANTHER" id="PTHR46196">
    <property type="entry name" value="TRANSCRIPTION FACTOR BHLH155-LIKE ISOFORM X1-RELATED"/>
    <property type="match status" value="1"/>
</dbReference>
<dbReference type="PROSITE" id="PS50888">
    <property type="entry name" value="BHLH"/>
    <property type="match status" value="1"/>
</dbReference>
<reference evidence="7 8" key="1">
    <citation type="submission" date="2024-01" db="EMBL/GenBank/DDBJ databases">
        <title>The complete chloroplast genome sequence of Lithospermum erythrorhizon: insights into the phylogenetic relationship among Boraginaceae species and the maternal lineages of purple gromwells.</title>
        <authorList>
            <person name="Okada T."/>
            <person name="Watanabe K."/>
        </authorList>
    </citation>
    <scope>NUCLEOTIDE SEQUENCE [LARGE SCALE GENOMIC DNA]</scope>
</reference>
<dbReference type="SUPFAM" id="SSF47459">
    <property type="entry name" value="HLH, helix-loop-helix DNA-binding domain"/>
    <property type="match status" value="1"/>
</dbReference>
<protein>
    <submittedName>
        <fullName evidence="7">Basic helix-loop-helix transcription factor</fullName>
    </submittedName>
</protein>
<gene>
    <name evidence="7" type="ORF">LIER_34971</name>
</gene>
<comment type="subcellular location">
    <subcellularLocation>
        <location evidence="1">Nucleus</location>
    </subcellularLocation>
</comment>
<dbReference type="InterPro" id="IPR011598">
    <property type="entry name" value="bHLH_dom"/>
</dbReference>
<feature type="region of interest" description="Disordered" evidence="5">
    <location>
        <begin position="537"/>
        <end position="576"/>
    </location>
</feature>
<keyword evidence="4" id="KW-0539">Nucleus</keyword>
<keyword evidence="3" id="KW-0804">Transcription</keyword>
<dbReference type="Proteomes" id="UP001454036">
    <property type="component" value="Unassembled WGS sequence"/>
</dbReference>
<sequence>MVSENNGSIFKEMLKNLCCNNGWSYGVFWSYSQQNFLLLTLGQEAYYEDQIGCLIDDMLLQVHILGEGVIGRAALTMKHQFISSDAVESFEGFKLDQDNFELNSHFSAGIKTISVIPVEQLGVVQFGSFHKLPESMEFVEQTKALFVELGNGGHIAREDKSLISSCGYLHGPGEEQPMETMLPLTNLIWPFTSTSFNGRIELVDNQINFDGCIQNIQPHQSFLPSASYINNATDISACSSLWNSDEYAQKSSLQPFPSETVSINNQGTTIGQGGSFHLANNLQDSKNSFFCTSDWFNGMESDHWLNSSDATLHGRISSHCSGDLFQDNDISNKLPQLLCTVPDQCDELLTGTLNNNLSHDINANSLLSSCIGHTRKVTECNPSTSIESSISNVFTTVGNKKRSAMSGIGNLLNYPGEDSGCTRSEHFSDSISRGHVDNSGIGSTCILRPTNKLFTSLGINNFLDDVSSSSCSIAKSSIEDQLSSASKRRRIDTPLPRSETERQMNSIHSIYNPNKMINVESKRDVIHRPLSDSSICDSFSNHGGKVSQSQQQEQPAEKPKKKSKPGIRPRPKDRQQIHDRLLDLRKLIPNADKLSIDCLLHRTIKHLLFLQSVSEHAESIKQLTDSEDRIVPQDITCTRDSGVTWACEVGDQAMVCPLIVEDLNTPGQMSIEIQCEEHASFLEIVDIIRGFGLAILKGVMEAQKAKMCARFTVATEGKNHVTRHEIFSSLVQLLQFTNPSGQFNNGGNGGVGLLNTCQQSAIQLPV</sequence>
<evidence type="ECO:0000256" key="5">
    <source>
        <dbReference type="SAM" id="MobiDB-lite"/>
    </source>
</evidence>
<dbReference type="EMBL" id="BAABME010014990">
    <property type="protein sequence ID" value="GAA0138722.1"/>
    <property type="molecule type" value="Genomic_DNA"/>
</dbReference>
<dbReference type="Pfam" id="PF23176">
    <property type="entry name" value="bHLH_LHW"/>
    <property type="match status" value="1"/>
</dbReference>
<feature type="region of interest" description="Disordered" evidence="5">
    <location>
        <begin position="478"/>
        <end position="506"/>
    </location>
</feature>
<dbReference type="AlphaFoldDB" id="A0AAV3NIJ3"/>
<evidence type="ECO:0000256" key="4">
    <source>
        <dbReference type="ARBA" id="ARBA00023242"/>
    </source>
</evidence>
<evidence type="ECO:0000259" key="6">
    <source>
        <dbReference type="PROSITE" id="PS50888"/>
    </source>
</evidence>
<evidence type="ECO:0000313" key="8">
    <source>
        <dbReference type="Proteomes" id="UP001454036"/>
    </source>
</evidence>
<comment type="caution">
    <text evidence="7">The sequence shown here is derived from an EMBL/GenBank/DDBJ whole genome shotgun (WGS) entry which is preliminary data.</text>
</comment>
<dbReference type="PANTHER" id="PTHR46196:SF2">
    <property type="entry name" value="TRANSCRIPTION FACTOR BHLH157"/>
    <property type="match status" value="1"/>
</dbReference>
<dbReference type="GO" id="GO:0046983">
    <property type="term" value="F:protein dimerization activity"/>
    <property type="evidence" value="ECO:0007669"/>
    <property type="project" value="InterPro"/>
</dbReference>
<dbReference type="InterPro" id="IPR036638">
    <property type="entry name" value="HLH_DNA-bd_sf"/>
</dbReference>
<evidence type="ECO:0000313" key="7">
    <source>
        <dbReference type="EMBL" id="GAA0138722.1"/>
    </source>
</evidence>
<name>A0AAV3NIJ3_LITER</name>
<dbReference type="InterPro" id="IPR025610">
    <property type="entry name" value="MYC/MYB_N"/>
</dbReference>
<feature type="domain" description="BHLH" evidence="6">
    <location>
        <begin position="561"/>
        <end position="610"/>
    </location>
</feature>
<evidence type="ECO:0000256" key="3">
    <source>
        <dbReference type="ARBA" id="ARBA00023163"/>
    </source>
</evidence>